<evidence type="ECO:0000313" key="2">
    <source>
        <dbReference type="EMBL" id="GGY17096.1"/>
    </source>
</evidence>
<evidence type="ECO:0008006" key="4">
    <source>
        <dbReference type="Google" id="ProtNLM"/>
    </source>
</evidence>
<gene>
    <name evidence="2" type="ORF">GCM10010384_23800</name>
</gene>
<accession>A0ABQ2ZL97</accession>
<evidence type="ECO:0000313" key="3">
    <source>
        <dbReference type="Proteomes" id="UP000653308"/>
    </source>
</evidence>
<feature type="signal peptide" evidence="1">
    <location>
        <begin position="1"/>
        <end position="28"/>
    </location>
</feature>
<comment type="caution">
    <text evidence="2">The sequence shown here is derived from an EMBL/GenBank/DDBJ whole genome shotgun (WGS) entry which is preliminary data.</text>
</comment>
<evidence type="ECO:0000256" key="1">
    <source>
        <dbReference type="SAM" id="SignalP"/>
    </source>
</evidence>
<feature type="chain" id="PRO_5045944556" description="Secreted protein" evidence="1">
    <location>
        <begin position="29"/>
        <end position="89"/>
    </location>
</feature>
<sequence>MRNRLALAGAAVVGAVMLTGGTTAAAQAAPAPVDRGTTTTNTIQREIIVGYYPTLARCEADGENSAYSYWRCAWKSGKRAWALIVDDES</sequence>
<dbReference type="RefSeq" id="WP_190197741.1">
    <property type="nucleotide sequence ID" value="NZ_BMWE01000006.1"/>
</dbReference>
<dbReference type="Proteomes" id="UP000653308">
    <property type="component" value="Unassembled WGS sequence"/>
</dbReference>
<proteinExistence type="predicted"/>
<reference evidence="3" key="1">
    <citation type="journal article" date="2019" name="Int. J. Syst. Evol. Microbiol.">
        <title>The Global Catalogue of Microorganisms (GCM) 10K type strain sequencing project: providing services to taxonomists for standard genome sequencing and annotation.</title>
        <authorList>
            <consortium name="The Broad Institute Genomics Platform"/>
            <consortium name="The Broad Institute Genome Sequencing Center for Infectious Disease"/>
            <person name="Wu L."/>
            <person name="Ma J."/>
        </authorList>
    </citation>
    <scope>NUCLEOTIDE SEQUENCE [LARGE SCALE GENOMIC DNA]</scope>
    <source>
        <strain evidence="3">JCM 4957</strain>
    </source>
</reference>
<keyword evidence="3" id="KW-1185">Reference proteome</keyword>
<keyword evidence="1" id="KW-0732">Signal</keyword>
<protein>
    <recommendedName>
        <fullName evidence="4">Secreted protein</fullName>
    </recommendedName>
</protein>
<name>A0ABQ2ZL97_9ACTN</name>
<organism evidence="2 3">
    <name type="scientific">Streptomyces djakartensis</name>
    <dbReference type="NCBI Taxonomy" id="68193"/>
    <lineage>
        <taxon>Bacteria</taxon>
        <taxon>Bacillati</taxon>
        <taxon>Actinomycetota</taxon>
        <taxon>Actinomycetes</taxon>
        <taxon>Kitasatosporales</taxon>
        <taxon>Streptomycetaceae</taxon>
        <taxon>Streptomyces</taxon>
    </lineage>
</organism>
<dbReference type="EMBL" id="BMWE01000006">
    <property type="protein sequence ID" value="GGY17096.1"/>
    <property type="molecule type" value="Genomic_DNA"/>
</dbReference>